<gene>
    <name evidence="1" type="ORF">CFter6_2460</name>
</gene>
<proteinExistence type="predicted"/>
<dbReference type="AlphaFoldDB" id="A0A127PBC9"/>
<protein>
    <submittedName>
        <fullName evidence="1">Uncharacterized protein</fullName>
    </submittedName>
</protein>
<reference evidence="1 2" key="1">
    <citation type="submission" date="2015-11" db="EMBL/GenBank/DDBJ databases">
        <title>Exploring the genomic traits of fungus-feeding bacterial genus Collimonas.</title>
        <authorList>
            <person name="Song C."/>
            <person name="Schmidt R."/>
            <person name="de Jager V."/>
            <person name="Krzyzanowska D."/>
            <person name="Jongedijk E."/>
            <person name="Cankar K."/>
            <person name="Beekwilder J."/>
            <person name="van Veen A."/>
            <person name="de Boer W."/>
            <person name="van Veen J.A."/>
            <person name="Garbeva P."/>
        </authorList>
    </citation>
    <scope>NUCLEOTIDE SEQUENCE [LARGE SCALE GENOMIC DNA]</scope>
    <source>
        <strain evidence="1 2">Ter6</strain>
    </source>
</reference>
<sequence length="45" mass="5477">MFLVFFQGFSLSNEHENELKKSFHMEKLSNGKRRQIESLDFWRGK</sequence>
<evidence type="ECO:0000313" key="2">
    <source>
        <dbReference type="Proteomes" id="UP000072421"/>
    </source>
</evidence>
<dbReference type="Proteomes" id="UP000072421">
    <property type="component" value="Chromosome"/>
</dbReference>
<accession>A0A127PBC9</accession>
<organism evidence="1">
    <name type="scientific">Collimonas fungivorans</name>
    <dbReference type="NCBI Taxonomy" id="158899"/>
    <lineage>
        <taxon>Bacteria</taxon>
        <taxon>Pseudomonadati</taxon>
        <taxon>Pseudomonadota</taxon>
        <taxon>Betaproteobacteria</taxon>
        <taxon>Burkholderiales</taxon>
        <taxon>Oxalobacteraceae</taxon>
        <taxon>Collimonas</taxon>
    </lineage>
</organism>
<name>A0A127PBC9_9BURK</name>
<dbReference type="EMBL" id="CP013232">
    <property type="protein sequence ID" value="AMO95132.1"/>
    <property type="molecule type" value="Genomic_DNA"/>
</dbReference>
<dbReference type="PATRIC" id="fig|158899.10.peg.2454"/>
<evidence type="ECO:0000313" key="1">
    <source>
        <dbReference type="EMBL" id="AMO95132.1"/>
    </source>
</evidence>